<evidence type="ECO:0000313" key="1">
    <source>
        <dbReference type="EMBL" id="SEL64657.1"/>
    </source>
</evidence>
<keyword evidence="2" id="KW-1185">Reference proteome</keyword>
<protein>
    <submittedName>
        <fullName evidence="1">Uncharacterized protein</fullName>
    </submittedName>
</protein>
<evidence type="ECO:0000313" key="2">
    <source>
        <dbReference type="Proteomes" id="UP000198620"/>
    </source>
</evidence>
<accession>A0A1H7RZ64</accession>
<organism evidence="1 2">
    <name type="scientific">Nitrosovibrio tenuis</name>
    <dbReference type="NCBI Taxonomy" id="1233"/>
    <lineage>
        <taxon>Bacteria</taxon>
        <taxon>Pseudomonadati</taxon>
        <taxon>Pseudomonadota</taxon>
        <taxon>Betaproteobacteria</taxon>
        <taxon>Nitrosomonadales</taxon>
        <taxon>Nitrosomonadaceae</taxon>
        <taxon>Nitrosovibrio</taxon>
    </lineage>
</organism>
<reference evidence="1 2" key="1">
    <citation type="submission" date="2016-10" db="EMBL/GenBank/DDBJ databases">
        <authorList>
            <person name="de Groot N.N."/>
        </authorList>
    </citation>
    <scope>NUCLEOTIDE SEQUENCE [LARGE SCALE GENOMIC DNA]</scope>
    <source>
        <strain evidence="1 2">Nv1</strain>
    </source>
</reference>
<gene>
    <name evidence="1" type="ORF">SAMN05216387_1216</name>
</gene>
<dbReference type="Proteomes" id="UP000198620">
    <property type="component" value="Unassembled WGS sequence"/>
</dbReference>
<dbReference type="STRING" id="1233.SAMN05216387_1216"/>
<proteinExistence type="predicted"/>
<dbReference type="AlphaFoldDB" id="A0A1H7RZ64"/>
<dbReference type="RefSeq" id="WP_090829650.1">
    <property type="nucleotide sequence ID" value="NZ_FOBH01000021.1"/>
</dbReference>
<sequence>MFDKVKSILGKRRPLNAMDYVRNHNLENCPFTKALFLRTAFLIDSSAVETEIQLPSFEGTQIKSFAETAAITVAFGITELSGRAIEQTIVYLPDAPVRSHFTLVGAYSLFVAAILTGHLRDDGINCDFNRIGREVAGQPFLVKPIDERVQYATAVLNTFKRLTETNHPKLVEWQGSLAKLVPAYVMQWTNQDQTLADLDMSQVFGSLLRSILKVSN</sequence>
<dbReference type="EMBL" id="FOBH01000021">
    <property type="protein sequence ID" value="SEL64657.1"/>
    <property type="molecule type" value="Genomic_DNA"/>
</dbReference>
<name>A0A1H7RZ64_9PROT</name>